<reference evidence="1 2" key="1">
    <citation type="journal article" date="2015" name="Int. J. Syst. Evol. Microbiol.">
        <title>Tumebacillus algifaecis sp. nov., isolated from decomposing algal scum.</title>
        <authorList>
            <person name="Wu Y.F."/>
            <person name="Zhang B."/>
            <person name="Xing P."/>
            <person name="Wu Q.L."/>
            <person name="Liu S.J."/>
        </authorList>
    </citation>
    <scope>NUCLEOTIDE SEQUENCE [LARGE SCALE GENOMIC DNA]</scope>
    <source>
        <strain evidence="1 2">THMBR28</strain>
    </source>
</reference>
<dbReference type="EMBL" id="CP022657">
    <property type="protein sequence ID" value="ASS74274.1"/>
    <property type="molecule type" value="Genomic_DNA"/>
</dbReference>
<protein>
    <submittedName>
        <fullName evidence="1">Uncharacterized protein</fullName>
    </submittedName>
</protein>
<dbReference type="AlphaFoldDB" id="A0A223CYM8"/>
<accession>A0A223CYM8</accession>
<dbReference type="Proteomes" id="UP000214688">
    <property type="component" value="Chromosome"/>
</dbReference>
<organism evidence="1 2">
    <name type="scientific">Tumebacillus algifaecis</name>
    <dbReference type="NCBI Taxonomy" id="1214604"/>
    <lineage>
        <taxon>Bacteria</taxon>
        <taxon>Bacillati</taxon>
        <taxon>Bacillota</taxon>
        <taxon>Bacilli</taxon>
        <taxon>Bacillales</taxon>
        <taxon>Alicyclobacillaceae</taxon>
        <taxon>Tumebacillus</taxon>
    </lineage>
</organism>
<gene>
    <name evidence="1" type="ORF">CIG75_04250</name>
</gene>
<name>A0A223CYM8_9BACL</name>
<dbReference type="RefSeq" id="WP_094235528.1">
    <property type="nucleotide sequence ID" value="NZ_CP022657.1"/>
</dbReference>
<sequence length="70" mass="7487">MSTLTIDQIEQVQAKAQQDNLPRALTLLRERMEVAGDEKNAAKVAELAAKLAGETLLSLSAGISPPENRA</sequence>
<keyword evidence="2" id="KW-1185">Reference proteome</keyword>
<proteinExistence type="predicted"/>
<dbReference type="KEGG" id="tab:CIG75_04250"/>
<evidence type="ECO:0000313" key="2">
    <source>
        <dbReference type="Proteomes" id="UP000214688"/>
    </source>
</evidence>
<evidence type="ECO:0000313" key="1">
    <source>
        <dbReference type="EMBL" id="ASS74274.1"/>
    </source>
</evidence>